<comment type="caution">
    <text evidence="2">The sequence shown here is derived from an EMBL/GenBank/DDBJ whole genome shotgun (WGS) entry which is preliminary data.</text>
</comment>
<evidence type="ECO:0000313" key="3">
    <source>
        <dbReference type="Proteomes" id="UP000245712"/>
    </source>
</evidence>
<feature type="transmembrane region" description="Helical" evidence="1">
    <location>
        <begin position="21"/>
        <end position="40"/>
    </location>
</feature>
<accession>A0ABX5KSQ7</accession>
<dbReference type="Proteomes" id="UP000245712">
    <property type="component" value="Unassembled WGS sequence"/>
</dbReference>
<keyword evidence="1" id="KW-0472">Membrane</keyword>
<gene>
    <name evidence="2" type="ORF">C7402_103387</name>
</gene>
<organism evidence="2 3">
    <name type="scientific">Paraburkholderia unamae</name>
    <dbReference type="NCBI Taxonomy" id="219649"/>
    <lineage>
        <taxon>Bacteria</taxon>
        <taxon>Pseudomonadati</taxon>
        <taxon>Pseudomonadota</taxon>
        <taxon>Betaproteobacteria</taxon>
        <taxon>Burkholderiales</taxon>
        <taxon>Burkholderiaceae</taxon>
        <taxon>Paraburkholderia</taxon>
    </lineage>
</organism>
<keyword evidence="1" id="KW-0812">Transmembrane</keyword>
<protein>
    <submittedName>
        <fullName evidence="2">Uncharacterized protein</fullName>
    </submittedName>
</protein>
<feature type="transmembrane region" description="Helical" evidence="1">
    <location>
        <begin position="52"/>
        <end position="78"/>
    </location>
</feature>
<evidence type="ECO:0000313" key="2">
    <source>
        <dbReference type="EMBL" id="PVX85809.1"/>
    </source>
</evidence>
<reference evidence="2 3" key="1">
    <citation type="submission" date="2018-05" db="EMBL/GenBank/DDBJ databases">
        <title>Genomic Encyclopedia of Type Strains, Phase IV (KMG-V): Genome sequencing to study the core and pangenomes of soil and plant-associated prokaryotes.</title>
        <authorList>
            <person name="Whitman W."/>
        </authorList>
    </citation>
    <scope>NUCLEOTIDE SEQUENCE [LARGE SCALE GENOMIC DNA]</scope>
    <source>
        <strain evidence="2 3">SCZa-39</strain>
    </source>
</reference>
<sequence length="82" mass="9419">MERLTRAWAHFSRWHWLARRAAFALAFYGLALLGVLAYAGQLQQAGKMLFTAGSIGFCWAIGGWYVLRGGLWVAAWWLRLFR</sequence>
<dbReference type="EMBL" id="QEOB01000003">
    <property type="protein sequence ID" value="PVX85809.1"/>
    <property type="molecule type" value="Genomic_DNA"/>
</dbReference>
<proteinExistence type="predicted"/>
<evidence type="ECO:0000256" key="1">
    <source>
        <dbReference type="SAM" id="Phobius"/>
    </source>
</evidence>
<keyword evidence="1" id="KW-1133">Transmembrane helix</keyword>
<keyword evidence="3" id="KW-1185">Reference proteome</keyword>
<name>A0ABX5KSQ7_9BURK</name>
<dbReference type="RefSeq" id="WP_116610302.1">
    <property type="nucleotide sequence ID" value="NZ_QEOB01000003.1"/>
</dbReference>